<dbReference type="Proteomes" id="UP000182882">
    <property type="component" value="Unassembled WGS sequence"/>
</dbReference>
<reference evidence="3 6" key="2">
    <citation type="submission" date="2016-10" db="EMBL/GenBank/DDBJ databases">
        <authorList>
            <person name="de Groot N.N."/>
        </authorList>
    </citation>
    <scope>NUCLEOTIDE SEQUENCE [LARGE SCALE GENOMIC DNA]</scope>
    <source>
        <strain evidence="3">Nm10</strain>
        <strain evidence="4 6">Nm9</strain>
    </source>
</reference>
<dbReference type="Proteomes" id="UP000244110">
    <property type="component" value="Unassembled WGS sequence"/>
</dbReference>
<name>A0A0S3AFG5_9PROT</name>
<dbReference type="EMBL" id="FNLN01000002">
    <property type="protein sequence ID" value="SDT84697.1"/>
    <property type="molecule type" value="Genomic_DNA"/>
</dbReference>
<dbReference type="Pfam" id="PF20836">
    <property type="entry name" value="HAO_bd"/>
    <property type="match status" value="1"/>
</dbReference>
<evidence type="ECO:0000313" key="7">
    <source>
        <dbReference type="Proteomes" id="UP000182882"/>
    </source>
</evidence>
<dbReference type="EMBL" id="FOFX01000025">
    <property type="protein sequence ID" value="SEQ16878.1"/>
    <property type="molecule type" value="Genomic_DNA"/>
</dbReference>
<reference evidence="7" key="1">
    <citation type="submission" date="2016-10" db="EMBL/GenBank/DDBJ databases">
        <authorList>
            <person name="Varghese N."/>
            <person name="Submissions S."/>
        </authorList>
    </citation>
    <scope>NUCLEOTIDE SEQUENCE [LARGE SCALE GENOMIC DNA]</scope>
    <source>
        <strain evidence="7">Nm10</strain>
    </source>
</reference>
<evidence type="ECO:0000313" key="2">
    <source>
        <dbReference type="EMBL" id="PTQ86645.1"/>
    </source>
</evidence>
<dbReference type="KEGG" id="nur:ATY38_00445"/>
<proteinExistence type="predicted"/>
<feature type="signal peptide" evidence="1">
    <location>
        <begin position="1"/>
        <end position="22"/>
    </location>
</feature>
<dbReference type="EMBL" id="OCMU01000001">
    <property type="protein sequence ID" value="SOD16413.1"/>
    <property type="molecule type" value="Genomic_DNA"/>
</dbReference>
<evidence type="ECO:0000313" key="4">
    <source>
        <dbReference type="EMBL" id="SEQ16878.1"/>
    </source>
</evidence>
<dbReference type="Proteomes" id="UP000219335">
    <property type="component" value="Unassembled WGS sequence"/>
</dbReference>
<evidence type="ECO:0000313" key="8">
    <source>
        <dbReference type="Proteomes" id="UP000219335"/>
    </source>
</evidence>
<keyword evidence="7" id="KW-1185">Reference proteome</keyword>
<dbReference type="InterPro" id="IPR048785">
    <property type="entry name" value="NE1300-like_sf"/>
</dbReference>
<evidence type="ECO:0000313" key="3">
    <source>
        <dbReference type="EMBL" id="SDT84697.1"/>
    </source>
</evidence>
<protein>
    <submittedName>
        <fullName evidence="2">Uncharacterized protein</fullName>
    </submittedName>
</protein>
<dbReference type="Gene3D" id="3.90.640.100">
    <property type="match status" value="1"/>
</dbReference>
<dbReference type="RefSeq" id="WP_013648203.1">
    <property type="nucleotide sequence ID" value="NZ_CP013341.1"/>
</dbReference>
<gene>
    <name evidence="2" type="ORF">C8R28_100974</name>
    <name evidence="3" type="ORF">SAMN05216406_10273</name>
    <name evidence="4" type="ORF">SAMN05421510_10255</name>
    <name evidence="5" type="ORF">SAMN06297164_0487</name>
</gene>
<evidence type="ECO:0000256" key="1">
    <source>
        <dbReference type="SAM" id="SignalP"/>
    </source>
</evidence>
<reference evidence="2 9" key="4">
    <citation type="submission" date="2018-04" db="EMBL/GenBank/DDBJ databases">
        <title>Active sludge and wastewater microbial communities from Klosterneuburg, Austria.</title>
        <authorList>
            <person name="Wagner M."/>
        </authorList>
    </citation>
    <scope>NUCLEOTIDE SEQUENCE [LARGE SCALE GENOMIC DNA]</scope>
    <source>
        <strain evidence="2 9">Nm4</strain>
    </source>
</reference>
<organism evidence="2 9">
    <name type="scientific">Nitrosomonas ureae</name>
    <dbReference type="NCBI Taxonomy" id="44577"/>
    <lineage>
        <taxon>Bacteria</taxon>
        <taxon>Pseudomonadati</taxon>
        <taxon>Pseudomonadota</taxon>
        <taxon>Betaproteobacteria</taxon>
        <taxon>Nitrosomonadales</taxon>
        <taxon>Nitrosomonadaceae</taxon>
        <taxon>Nitrosomonas</taxon>
    </lineage>
</organism>
<dbReference type="OrthoDB" id="8548229at2"/>
<feature type="chain" id="PRO_5015044422" evidence="1">
    <location>
        <begin position="23"/>
        <end position="75"/>
    </location>
</feature>
<dbReference type="AlphaFoldDB" id="A0A0S3AFG5"/>
<accession>A0A0S3AFG5</accession>
<evidence type="ECO:0000313" key="5">
    <source>
        <dbReference type="EMBL" id="SOD16413.1"/>
    </source>
</evidence>
<evidence type="ECO:0000313" key="9">
    <source>
        <dbReference type="Proteomes" id="UP000244110"/>
    </source>
</evidence>
<dbReference type="Proteomes" id="UP000181998">
    <property type="component" value="Unassembled WGS sequence"/>
</dbReference>
<keyword evidence="1" id="KW-0732">Signal</keyword>
<sequence length="75" mass="8000">MSKFLIAAIGLVFLVGSSVTMASGNKESSLPPVAAQDILNKMSCEGKKDGEKIRDRTDGEMITCPAKIKQPNFGK</sequence>
<evidence type="ECO:0000313" key="6">
    <source>
        <dbReference type="Proteomes" id="UP000181998"/>
    </source>
</evidence>
<reference evidence="5 8" key="3">
    <citation type="submission" date="2017-09" db="EMBL/GenBank/DDBJ databases">
        <authorList>
            <person name="Ehlers B."/>
            <person name="Leendertz F.H."/>
        </authorList>
    </citation>
    <scope>NUCLEOTIDE SEQUENCE [LARGE SCALE GENOMIC DNA]</scope>
    <source>
        <strain evidence="5 8">Nm42</strain>
    </source>
</reference>
<dbReference type="InterPro" id="IPR048778">
    <property type="entry name" value="NE1300-like"/>
</dbReference>
<dbReference type="EMBL" id="QAOL01000009">
    <property type="protein sequence ID" value="PTQ86645.1"/>
    <property type="molecule type" value="Genomic_DNA"/>
</dbReference>